<dbReference type="Gene3D" id="3.40.190.10">
    <property type="entry name" value="Periplasmic binding protein-like II"/>
    <property type="match status" value="1"/>
</dbReference>
<dbReference type="AlphaFoldDB" id="A0A9D6QIB8"/>
<gene>
    <name evidence="3" type="ORF">HY076_02650</name>
</gene>
<dbReference type="InterPro" id="IPR039424">
    <property type="entry name" value="SBP_5"/>
</dbReference>
<evidence type="ECO:0000256" key="1">
    <source>
        <dbReference type="SAM" id="SignalP"/>
    </source>
</evidence>
<proteinExistence type="predicted"/>
<dbReference type="SUPFAM" id="SSF53850">
    <property type="entry name" value="Periplasmic binding protein-like II"/>
    <property type="match status" value="1"/>
</dbReference>
<feature type="domain" description="Solute-binding protein family 5" evidence="2">
    <location>
        <begin position="83"/>
        <end position="434"/>
    </location>
</feature>
<dbReference type="GO" id="GO:1904680">
    <property type="term" value="F:peptide transmembrane transporter activity"/>
    <property type="evidence" value="ECO:0007669"/>
    <property type="project" value="TreeGrafter"/>
</dbReference>
<accession>A0A9D6QIB8</accession>
<reference evidence="3" key="1">
    <citation type="submission" date="2020-07" db="EMBL/GenBank/DDBJ databases">
        <title>Huge and variable diversity of episymbiotic CPR bacteria and DPANN archaea in groundwater ecosystems.</title>
        <authorList>
            <person name="He C.Y."/>
            <person name="Keren R."/>
            <person name="Whittaker M."/>
            <person name="Farag I.F."/>
            <person name="Doudna J."/>
            <person name="Cate J.H.D."/>
            <person name="Banfield J.F."/>
        </authorList>
    </citation>
    <scope>NUCLEOTIDE SEQUENCE</scope>
    <source>
        <strain evidence="3">NC_groundwater_928_Pr1_S-0.2um_72_17</strain>
    </source>
</reference>
<evidence type="ECO:0000313" key="4">
    <source>
        <dbReference type="Proteomes" id="UP000807850"/>
    </source>
</evidence>
<dbReference type="PANTHER" id="PTHR30290:SF83">
    <property type="entry name" value="ABC TRANSPORTER SUBSTRATE-BINDING PROTEIN"/>
    <property type="match status" value="1"/>
</dbReference>
<dbReference type="InterPro" id="IPR000914">
    <property type="entry name" value="SBP_5_dom"/>
</dbReference>
<dbReference type="EMBL" id="JACQAY010000074">
    <property type="protein sequence ID" value="MBI3539152.1"/>
    <property type="molecule type" value="Genomic_DNA"/>
</dbReference>
<sequence>MLARAHVRRSLPPPVTLALALAACLACALAGCGPAAPPATTFVWAVGQGEPRFDPAGPPDPVRWMVERLLDQGLVVEDTTGRVMPGIARAWDVRPDGLTYTFHLRPGLAFDDGAPCTSADVRRALESGLNRLDHSGYAWLLSAIVGVDHARPGRPLPPLGIATPDDHTLVLRLARADPTLLRKLAIAGTSMPWPAVATLPEAGWRGGVGPYRLAAHDPGRRMVLARVAGDGPDTVRIEFAVTAARGRALMRRRQVDLLWPVPGGLFGEAPPAAYRVVTHPSRPTRRLWLVMRGDLPPTTRAEARRALALGMNRHDVIEALGARGAEVGPWLPGGRPLDFPPHDVDAAHAALDGANLGRSMHVVMAYPAEGAATADVARPLQNAWARAALDVELRPLRGGAFAAEALSNGGAQLLLVESAPWFDDAAAELAMLVETRRGPPVGGFHTGWRTRDFDRWVGPQPPATTVDLDLAARRLEEDLVAIPLARLPWVWIERAGGTAVRAHARYGPCAQGATSASGAARGSR</sequence>
<dbReference type="CDD" id="cd00995">
    <property type="entry name" value="PBP2_NikA_DppA_OppA_like"/>
    <property type="match status" value="1"/>
</dbReference>
<dbReference type="GO" id="GO:0015833">
    <property type="term" value="P:peptide transport"/>
    <property type="evidence" value="ECO:0007669"/>
    <property type="project" value="TreeGrafter"/>
</dbReference>
<feature type="chain" id="PRO_5038694229" evidence="1">
    <location>
        <begin position="36"/>
        <end position="524"/>
    </location>
</feature>
<evidence type="ECO:0000259" key="2">
    <source>
        <dbReference type="Pfam" id="PF00496"/>
    </source>
</evidence>
<dbReference type="PANTHER" id="PTHR30290">
    <property type="entry name" value="PERIPLASMIC BINDING COMPONENT OF ABC TRANSPORTER"/>
    <property type="match status" value="1"/>
</dbReference>
<name>A0A9D6QIB8_UNCEI</name>
<dbReference type="Pfam" id="PF00496">
    <property type="entry name" value="SBP_bac_5"/>
    <property type="match status" value="1"/>
</dbReference>
<feature type="signal peptide" evidence="1">
    <location>
        <begin position="1"/>
        <end position="35"/>
    </location>
</feature>
<evidence type="ECO:0000313" key="3">
    <source>
        <dbReference type="EMBL" id="MBI3539152.1"/>
    </source>
</evidence>
<dbReference type="Gene3D" id="3.10.105.10">
    <property type="entry name" value="Dipeptide-binding Protein, Domain 3"/>
    <property type="match status" value="1"/>
</dbReference>
<organism evidence="3 4">
    <name type="scientific">Eiseniibacteriota bacterium</name>
    <dbReference type="NCBI Taxonomy" id="2212470"/>
    <lineage>
        <taxon>Bacteria</taxon>
        <taxon>Candidatus Eiseniibacteriota</taxon>
    </lineage>
</organism>
<dbReference type="Proteomes" id="UP000807850">
    <property type="component" value="Unassembled WGS sequence"/>
</dbReference>
<protein>
    <submittedName>
        <fullName evidence="3">ABC transporter substrate-binding protein</fullName>
    </submittedName>
</protein>
<keyword evidence="1" id="KW-0732">Signal</keyword>
<dbReference type="PROSITE" id="PS51257">
    <property type="entry name" value="PROKAR_LIPOPROTEIN"/>
    <property type="match status" value="1"/>
</dbReference>
<comment type="caution">
    <text evidence="3">The sequence shown here is derived from an EMBL/GenBank/DDBJ whole genome shotgun (WGS) entry which is preliminary data.</text>
</comment>